<evidence type="ECO:0000256" key="2">
    <source>
        <dbReference type="SAM" id="Phobius"/>
    </source>
</evidence>
<evidence type="ECO:0000256" key="1">
    <source>
        <dbReference type="SAM" id="MobiDB-lite"/>
    </source>
</evidence>
<protein>
    <submittedName>
        <fullName evidence="3">Gas vesicle protein</fullName>
    </submittedName>
</protein>
<dbReference type="OrthoDB" id="9810874at2"/>
<organism evidence="3 4">
    <name type="scientific">Gracilibacillus kekensis</name>
    <dbReference type="NCBI Taxonomy" id="1027249"/>
    <lineage>
        <taxon>Bacteria</taxon>
        <taxon>Bacillati</taxon>
        <taxon>Bacillota</taxon>
        <taxon>Bacilli</taxon>
        <taxon>Bacillales</taxon>
        <taxon>Bacillaceae</taxon>
        <taxon>Gracilibacillus</taxon>
    </lineage>
</organism>
<keyword evidence="2" id="KW-1133">Transmembrane helix</keyword>
<feature type="region of interest" description="Disordered" evidence="1">
    <location>
        <begin position="77"/>
        <end position="100"/>
    </location>
</feature>
<feature type="compositionally biased region" description="Basic and acidic residues" evidence="1">
    <location>
        <begin position="91"/>
        <end position="100"/>
    </location>
</feature>
<dbReference type="InterPro" id="IPR052928">
    <property type="entry name" value="Desiccation-related_membrane"/>
</dbReference>
<dbReference type="PANTHER" id="PTHR35792:SF1">
    <property type="entry name" value="SLL0268 PROTEIN"/>
    <property type="match status" value="1"/>
</dbReference>
<dbReference type="Proteomes" id="UP000184184">
    <property type="component" value="Unassembled WGS sequence"/>
</dbReference>
<dbReference type="STRING" id="1027249.SAMN05216179_1615"/>
<keyword evidence="2" id="KW-0472">Membrane</keyword>
<dbReference type="Pfam" id="PF12732">
    <property type="entry name" value="YtxH"/>
    <property type="match status" value="1"/>
</dbReference>
<keyword evidence="4" id="KW-1185">Reference proteome</keyword>
<evidence type="ECO:0000313" key="4">
    <source>
        <dbReference type="Proteomes" id="UP000184184"/>
    </source>
</evidence>
<dbReference type="InterPro" id="IPR024623">
    <property type="entry name" value="YtxH"/>
</dbReference>
<dbReference type="PANTHER" id="PTHR35792">
    <property type="entry name" value="GENERAL STRESS PROTEIN"/>
    <property type="match status" value="1"/>
</dbReference>
<feature type="compositionally biased region" description="Polar residues" evidence="1">
    <location>
        <begin position="79"/>
        <end position="90"/>
    </location>
</feature>
<accession>A0A1M7NLB6</accession>
<name>A0A1M7NLB6_9BACI</name>
<dbReference type="RefSeq" id="WP_073201352.1">
    <property type="nucleotide sequence ID" value="NZ_FRCZ01000003.1"/>
</dbReference>
<evidence type="ECO:0000313" key="3">
    <source>
        <dbReference type="EMBL" id="SHN04671.1"/>
    </source>
</evidence>
<proteinExistence type="predicted"/>
<dbReference type="EMBL" id="FRCZ01000003">
    <property type="protein sequence ID" value="SHN04671.1"/>
    <property type="molecule type" value="Genomic_DNA"/>
</dbReference>
<feature type="transmembrane region" description="Helical" evidence="2">
    <location>
        <begin position="18"/>
        <end position="37"/>
    </location>
</feature>
<dbReference type="AlphaFoldDB" id="A0A1M7NLB6"/>
<reference evidence="3 4" key="1">
    <citation type="submission" date="2016-11" db="EMBL/GenBank/DDBJ databases">
        <authorList>
            <person name="Jaros S."/>
            <person name="Januszkiewicz K."/>
            <person name="Wedrychowicz H."/>
        </authorList>
    </citation>
    <scope>NUCLEOTIDE SEQUENCE [LARGE SCALE GENOMIC DNA]</scope>
    <source>
        <strain evidence="3 4">CGMCC 1.10681</strain>
    </source>
</reference>
<gene>
    <name evidence="3" type="ORF">SAMN05216179_1615</name>
</gene>
<keyword evidence="2" id="KW-0812">Transmembrane</keyword>
<sequence length="144" mass="15965">MTQHQNNEENQNINSKDFLIGSLIGGIVGASLALIFAPKSGKELRGDLNQGAHYVKDRANEWKDVAYEKSGEWRDYAKEQSQTIGQSVSEKSQDLSNKLKETKATIQEKMSKDEDPEKAAEEVAQAIEEAANAVEAEEVNNRNV</sequence>